<gene>
    <name evidence="1" type="ORF">A2840_01620</name>
</gene>
<reference evidence="1 2" key="1">
    <citation type="journal article" date="2016" name="Nat. Commun.">
        <title>Thousands of microbial genomes shed light on interconnected biogeochemical processes in an aquifer system.</title>
        <authorList>
            <person name="Anantharaman K."/>
            <person name="Brown C.T."/>
            <person name="Hug L.A."/>
            <person name="Sharon I."/>
            <person name="Castelle C.J."/>
            <person name="Probst A.J."/>
            <person name="Thomas B.C."/>
            <person name="Singh A."/>
            <person name="Wilkins M.J."/>
            <person name="Karaoz U."/>
            <person name="Brodie E.L."/>
            <person name="Williams K.H."/>
            <person name="Hubbard S.S."/>
            <person name="Banfield J.F."/>
        </authorList>
    </citation>
    <scope>NUCLEOTIDE SEQUENCE [LARGE SCALE GENOMIC DNA]</scope>
</reference>
<evidence type="ECO:0008006" key="3">
    <source>
        <dbReference type="Google" id="ProtNLM"/>
    </source>
</evidence>
<protein>
    <recommendedName>
        <fullName evidence="3">Beta-hydroxyacyl-ACP dehydratase</fullName>
    </recommendedName>
</protein>
<dbReference type="AlphaFoldDB" id="A0A1G1Y4M7"/>
<accession>A0A1G1Y4M7</accession>
<comment type="caution">
    <text evidence="1">The sequence shown here is derived from an EMBL/GenBank/DDBJ whole genome shotgun (WGS) entry which is preliminary data.</text>
</comment>
<name>A0A1G1Y4M7_9BACT</name>
<evidence type="ECO:0000313" key="2">
    <source>
        <dbReference type="Proteomes" id="UP000178385"/>
    </source>
</evidence>
<proteinExistence type="predicted"/>
<dbReference type="SUPFAM" id="SSF54637">
    <property type="entry name" value="Thioesterase/thiol ester dehydrase-isomerase"/>
    <property type="match status" value="1"/>
</dbReference>
<dbReference type="InterPro" id="IPR029069">
    <property type="entry name" value="HotDog_dom_sf"/>
</dbReference>
<dbReference type="InterPro" id="IPR013114">
    <property type="entry name" value="FabA_FabZ"/>
</dbReference>
<sequence>MVGPEGVEHCLPHRRNWLFIQFLNYIPGAMDFTAMARVPRALIAGGHFPQFAITPGVLIAEMIAQATACWAIHSRGIRQEVRLLMYEGKCRAPILPDLPLLLEVAVEKAATSRCVAFGKLFTPDHGILCCSNNGTTSRTFAGEAKITGLFVQQTLRGNGRV</sequence>
<dbReference type="Pfam" id="PF07977">
    <property type="entry name" value="FabA"/>
    <property type="match status" value="1"/>
</dbReference>
<dbReference type="Gene3D" id="3.10.129.10">
    <property type="entry name" value="Hotdog Thioesterase"/>
    <property type="match status" value="1"/>
</dbReference>
<dbReference type="EMBL" id="MHIG01000014">
    <property type="protein sequence ID" value="OGY47299.1"/>
    <property type="molecule type" value="Genomic_DNA"/>
</dbReference>
<organism evidence="1 2">
    <name type="scientific">Candidatus Buchananbacteria bacterium RIFCSPHIGHO2_01_FULL_47_11b</name>
    <dbReference type="NCBI Taxonomy" id="1797537"/>
    <lineage>
        <taxon>Bacteria</taxon>
        <taxon>Candidatus Buchananiibacteriota</taxon>
    </lineage>
</organism>
<dbReference type="Proteomes" id="UP000178385">
    <property type="component" value="Unassembled WGS sequence"/>
</dbReference>
<evidence type="ECO:0000313" key="1">
    <source>
        <dbReference type="EMBL" id="OGY47299.1"/>
    </source>
</evidence>